<dbReference type="Proteomes" id="UP001341840">
    <property type="component" value="Unassembled WGS sequence"/>
</dbReference>
<feature type="region of interest" description="Disordered" evidence="1">
    <location>
        <begin position="55"/>
        <end position="109"/>
    </location>
</feature>
<dbReference type="EMBL" id="JASCZI010032671">
    <property type="protein sequence ID" value="MED6128449.1"/>
    <property type="molecule type" value="Genomic_DNA"/>
</dbReference>
<accession>A0ABU6RX61</accession>
<evidence type="ECO:0000313" key="2">
    <source>
        <dbReference type="EMBL" id="MED6128449.1"/>
    </source>
</evidence>
<keyword evidence="3" id="KW-1185">Reference proteome</keyword>
<comment type="caution">
    <text evidence="2">The sequence shown here is derived from an EMBL/GenBank/DDBJ whole genome shotgun (WGS) entry which is preliminary data.</text>
</comment>
<feature type="compositionally biased region" description="Polar residues" evidence="1">
    <location>
        <begin position="1"/>
        <end position="10"/>
    </location>
</feature>
<gene>
    <name evidence="2" type="ORF">PIB30_098005</name>
</gene>
<organism evidence="2 3">
    <name type="scientific">Stylosanthes scabra</name>
    <dbReference type="NCBI Taxonomy" id="79078"/>
    <lineage>
        <taxon>Eukaryota</taxon>
        <taxon>Viridiplantae</taxon>
        <taxon>Streptophyta</taxon>
        <taxon>Embryophyta</taxon>
        <taxon>Tracheophyta</taxon>
        <taxon>Spermatophyta</taxon>
        <taxon>Magnoliopsida</taxon>
        <taxon>eudicotyledons</taxon>
        <taxon>Gunneridae</taxon>
        <taxon>Pentapetalae</taxon>
        <taxon>rosids</taxon>
        <taxon>fabids</taxon>
        <taxon>Fabales</taxon>
        <taxon>Fabaceae</taxon>
        <taxon>Papilionoideae</taxon>
        <taxon>50 kb inversion clade</taxon>
        <taxon>dalbergioids sensu lato</taxon>
        <taxon>Dalbergieae</taxon>
        <taxon>Pterocarpus clade</taxon>
        <taxon>Stylosanthes</taxon>
    </lineage>
</organism>
<reference evidence="2 3" key="1">
    <citation type="journal article" date="2023" name="Plants (Basel)">
        <title>Bridging the Gap: Combining Genomics and Transcriptomics Approaches to Understand Stylosanthes scabra, an Orphan Legume from the Brazilian Caatinga.</title>
        <authorList>
            <person name="Ferreira-Neto J.R.C."/>
            <person name="da Silva M.D."/>
            <person name="Binneck E."/>
            <person name="de Melo N.F."/>
            <person name="da Silva R.H."/>
            <person name="de Melo A.L.T.M."/>
            <person name="Pandolfi V."/>
            <person name="Bustamante F.O."/>
            <person name="Brasileiro-Vidal A.C."/>
            <person name="Benko-Iseppon A.M."/>
        </authorList>
    </citation>
    <scope>NUCLEOTIDE SEQUENCE [LARGE SCALE GENOMIC DNA]</scope>
    <source>
        <tissue evidence="2">Leaves</tissue>
    </source>
</reference>
<proteinExistence type="predicted"/>
<protein>
    <submittedName>
        <fullName evidence="2">Uncharacterized protein</fullName>
    </submittedName>
</protein>
<feature type="compositionally biased region" description="Polar residues" evidence="1">
    <location>
        <begin position="80"/>
        <end position="95"/>
    </location>
</feature>
<feature type="compositionally biased region" description="Basic and acidic residues" evidence="1">
    <location>
        <begin position="59"/>
        <end position="68"/>
    </location>
</feature>
<evidence type="ECO:0000256" key="1">
    <source>
        <dbReference type="SAM" id="MobiDB-lite"/>
    </source>
</evidence>
<feature type="region of interest" description="Disordered" evidence="1">
    <location>
        <begin position="1"/>
        <end position="26"/>
    </location>
</feature>
<sequence>MAAENNNAQRRTLGDYTIPSTTSCGSSIVRPMVKANNFELKPSLIQLVQQEQFFGNSQEDPKHAEIMKKQRKKKKIENRGSLSQVTKSPSSSKATPRSRLDHVSNMPQT</sequence>
<name>A0ABU6RX61_9FABA</name>
<evidence type="ECO:0000313" key="3">
    <source>
        <dbReference type="Proteomes" id="UP001341840"/>
    </source>
</evidence>